<dbReference type="GO" id="GO:0000480">
    <property type="term" value="P:endonucleolytic cleavage in 5'-ETS of tricistronic rRNA transcript (SSU-rRNA, 5.8S rRNA, LSU-rRNA)"/>
    <property type="evidence" value="ECO:0007669"/>
    <property type="project" value="TreeGrafter"/>
</dbReference>
<dbReference type="GO" id="GO:0003723">
    <property type="term" value="F:RNA binding"/>
    <property type="evidence" value="ECO:0007669"/>
    <property type="project" value="InterPro"/>
</dbReference>
<name>F4WFQ5_ACREC</name>
<dbReference type="EMBL" id="GL888122">
    <property type="protein sequence ID" value="EGI66948.1"/>
    <property type="molecule type" value="Genomic_DNA"/>
</dbReference>
<protein>
    <submittedName>
        <fullName evidence="2">Pumilio domain-containing protein C14orf21</fullName>
    </submittedName>
</protein>
<dbReference type="GO" id="GO:0000472">
    <property type="term" value="P:endonucleolytic cleavage to generate mature 5'-end of SSU-rRNA from (SSU-rRNA, 5.8S rRNA, LSU-rRNA)"/>
    <property type="evidence" value="ECO:0007669"/>
    <property type="project" value="TreeGrafter"/>
</dbReference>
<evidence type="ECO:0000256" key="1">
    <source>
        <dbReference type="ARBA" id="ARBA00022737"/>
    </source>
</evidence>
<organism evidence="3">
    <name type="scientific">Acromyrmex echinatior</name>
    <name type="common">Panamanian leafcutter ant</name>
    <name type="synonym">Acromyrmex octospinosus echinatior</name>
    <dbReference type="NCBI Taxonomy" id="103372"/>
    <lineage>
        <taxon>Eukaryota</taxon>
        <taxon>Metazoa</taxon>
        <taxon>Ecdysozoa</taxon>
        <taxon>Arthropoda</taxon>
        <taxon>Hexapoda</taxon>
        <taxon>Insecta</taxon>
        <taxon>Pterygota</taxon>
        <taxon>Neoptera</taxon>
        <taxon>Endopterygota</taxon>
        <taxon>Hymenoptera</taxon>
        <taxon>Apocrita</taxon>
        <taxon>Aculeata</taxon>
        <taxon>Formicoidea</taxon>
        <taxon>Formicidae</taxon>
        <taxon>Myrmicinae</taxon>
        <taxon>Acromyrmex</taxon>
    </lineage>
</organism>
<dbReference type="GO" id="GO:0000056">
    <property type="term" value="P:ribosomal small subunit export from nucleus"/>
    <property type="evidence" value="ECO:0007669"/>
    <property type="project" value="TreeGrafter"/>
</dbReference>
<dbReference type="Pfam" id="PF22493">
    <property type="entry name" value="PUF_NOP9"/>
    <property type="match status" value="1"/>
</dbReference>
<dbReference type="InterPro" id="IPR040000">
    <property type="entry name" value="NOP9"/>
</dbReference>
<dbReference type="InterPro" id="IPR011989">
    <property type="entry name" value="ARM-like"/>
</dbReference>
<dbReference type="STRING" id="103372.F4WFQ5"/>
<dbReference type="PANTHER" id="PTHR13102">
    <property type="entry name" value="NUCLEOLAR PROTEIN 9"/>
    <property type="match status" value="1"/>
</dbReference>
<gene>
    <name evidence="2" type="ORF">G5I_04464</name>
</gene>
<dbReference type="FunCoup" id="F4WFQ5">
    <property type="interactions" value="1421"/>
</dbReference>
<dbReference type="GO" id="GO:0000447">
    <property type="term" value="P:endonucleolytic cleavage in ITS1 to separate SSU-rRNA from 5.8S rRNA and LSU-rRNA from tricistronic rRNA transcript (SSU-rRNA, 5.8S rRNA, LSU-rRNA)"/>
    <property type="evidence" value="ECO:0007669"/>
    <property type="project" value="TreeGrafter"/>
</dbReference>
<dbReference type="SMART" id="SM00025">
    <property type="entry name" value="Pumilio"/>
    <property type="match status" value="6"/>
</dbReference>
<sequence>MWFVSVLNPEDRSIPTIHRRDSLMSHLLERTNFNFASPTMNYEKIEINSDLIQESPTEHLNWTLRKATRNNSPCENNYDFIDINHTTTKKEAIKKDSMAEAHEIDKKKRKKKRSYMQMAKKVARQRNFSNDLDKDTYLYLIRILELVRNNSPSTEEKIMLAQNVYQEISGREIVCACNQVGSRIIDSLLKYANLETIQKLTQALESSLRRLSSDRFASHILQKIIIVCADRGNRDSASNAKDAAGDKTNTKSKNATDTIIDIKPSEVQSYNNIVLKLSKYVLNNSEEFVFDIYANHVLRTVIECLAGLIEDSGEDNKKSAMPDLTKRRPVIQEYKDLLIQSCDRLQKWPQFCEFGREQLTSGLVQCILYSLKDVDSNLVKTIIKKIRTKCFKTGKDEKLPNIFHSEYSIRILEACLVVAQPKTFQKLYNTFFTENLEYLCSTQNTNFSVQKLLDYCITKEIFEEIFDKVIEHFPKIIKLGFTGILVSAGNACLRLQTKQGPFVNAMIDVLKCGASSENQTQLIQCIITLKKPSQLKVQSSNSQLSPHLHGSLIIQAILKFNKPIKAVNSLLEMNNEELLQLFGDPKGSRILDAFMDSKYVGEKSREKLYKKLHGTWEELAKSTHGSRCVDKIWAWARINQKILIMEELAAAGQSLSSTKSGKIISMKLNVPLFARDKKEWTQSQEKDEKTKAIFANIIGKTFEE</sequence>
<evidence type="ECO:0000313" key="3">
    <source>
        <dbReference type="Proteomes" id="UP000007755"/>
    </source>
</evidence>
<dbReference type="OrthoDB" id="9987665at2759"/>
<dbReference type="GO" id="GO:0030688">
    <property type="term" value="C:preribosome, small subunit precursor"/>
    <property type="evidence" value="ECO:0007669"/>
    <property type="project" value="TreeGrafter"/>
</dbReference>
<dbReference type="GO" id="GO:0030686">
    <property type="term" value="C:90S preribosome"/>
    <property type="evidence" value="ECO:0007669"/>
    <property type="project" value="TreeGrafter"/>
</dbReference>
<dbReference type="Gene3D" id="1.25.10.10">
    <property type="entry name" value="Leucine-rich Repeat Variant"/>
    <property type="match status" value="3"/>
</dbReference>
<keyword evidence="3" id="KW-1185">Reference proteome</keyword>
<dbReference type="AlphaFoldDB" id="F4WFQ5"/>
<reference evidence="2" key="1">
    <citation type="submission" date="2011-02" db="EMBL/GenBank/DDBJ databases">
        <title>The genome of the leaf-cutting ant Acromyrmex echinatior suggests key adaptations to social evolution and fungus farming.</title>
        <authorList>
            <person name="Nygaard S."/>
            <person name="Zhang G."/>
        </authorList>
    </citation>
    <scope>NUCLEOTIDE SEQUENCE</scope>
</reference>
<dbReference type="PANTHER" id="PTHR13102:SF0">
    <property type="entry name" value="NUCLEOLAR PROTEIN 9"/>
    <property type="match status" value="1"/>
</dbReference>
<dbReference type="GO" id="GO:0005730">
    <property type="term" value="C:nucleolus"/>
    <property type="evidence" value="ECO:0007669"/>
    <property type="project" value="TreeGrafter"/>
</dbReference>
<evidence type="ECO:0000313" key="2">
    <source>
        <dbReference type="EMBL" id="EGI66948.1"/>
    </source>
</evidence>
<dbReference type="InterPro" id="IPR001313">
    <property type="entry name" value="Pumilio_RNA-bd_rpt"/>
</dbReference>
<dbReference type="InParanoid" id="F4WFQ5"/>
<keyword evidence="1" id="KW-0677">Repeat</keyword>
<dbReference type="InterPro" id="IPR016024">
    <property type="entry name" value="ARM-type_fold"/>
</dbReference>
<proteinExistence type="predicted"/>
<dbReference type="SUPFAM" id="SSF48371">
    <property type="entry name" value="ARM repeat"/>
    <property type="match status" value="2"/>
</dbReference>
<dbReference type="eggNOG" id="KOG2188">
    <property type="taxonomic scope" value="Eukaryota"/>
</dbReference>
<accession>F4WFQ5</accession>
<dbReference type="Proteomes" id="UP000007755">
    <property type="component" value="Unassembled WGS sequence"/>
</dbReference>